<keyword evidence="1" id="KW-0378">Hydrolase</keyword>
<evidence type="ECO:0000313" key="1">
    <source>
        <dbReference type="EMBL" id="MCR6679936.1"/>
    </source>
</evidence>
<gene>
    <name evidence="1" type="ORF">NVV43_31770</name>
</gene>
<dbReference type="Proteomes" id="UP001206878">
    <property type="component" value="Unassembled WGS sequence"/>
</dbReference>
<protein>
    <submittedName>
        <fullName evidence="1">Metalloprotease</fullName>
    </submittedName>
</protein>
<dbReference type="GO" id="GO:0008237">
    <property type="term" value="F:metallopeptidase activity"/>
    <property type="evidence" value="ECO:0007669"/>
    <property type="project" value="UniProtKB-KW"/>
</dbReference>
<sequence length="26" mass="2753">MKIRSLLIAMIVATVLTGCQNMDSSG</sequence>
<reference evidence="1" key="1">
    <citation type="submission" date="2022-07" db="EMBL/GenBank/DDBJ databases">
        <title>Diversity of ethanolamine utilization by human commensal Escherichia coli.</title>
        <authorList>
            <person name="Jubelin G."/>
        </authorList>
    </citation>
    <scope>NUCLEOTIDE SEQUENCE</scope>
    <source>
        <strain evidence="1">S1</strain>
    </source>
</reference>
<feature type="non-terminal residue" evidence="1">
    <location>
        <position position="26"/>
    </location>
</feature>
<name>A0AAW5N3N8_9ESCH</name>
<dbReference type="EMBL" id="JANPXH010002008">
    <property type="protein sequence ID" value="MCR6679936.1"/>
    <property type="molecule type" value="Genomic_DNA"/>
</dbReference>
<dbReference type="PROSITE" id="PS51257">
    <property type="entry name" value="PROKAR_LIPOPROTEIN"/>
    <property type="match status" value="1"/>
</dbReference>
<keyword evidence="1" id="KW-0482">Metalloprotease</keyword>
<evidence type="ECO:0000313" key="2">
    <source>
        <dbReference type="Proteomes" id="UP001206878"/>
    </source>
</evidence>
<comment type="caution">
    <text evidence="1">The sequence shown here is derived from an EMBL/GenBank/DDBJ whole genome shotgun (WGS) entry which is preliminary data.</text>
</comment>
<organism evidence="1 2">
    <name type="scientific">Escherichia marmotae</name>
    <dbReference type="NCBI Taxonomy" id="1499973"/>
    <lineage>
        <taxon>Bacteria</taxon>
        <taxon>Pseudomonadati</taxon>
        <taxon>Pseudomonadota</taxon>
        <taxon>Gammaproteobacteria</taxon>
        <taxon>Enterobacterales</taxon>
        <taxon>Enterobacteriaceae</taxon>
        <taxon>Escherichia</taxon>
    </lineage>
</organism>
<accession>A0AAW5N3N8</accession>
<dbReference type="AlphaFoldDB" id="A0AAW5N3N8"/>
<proteinExistence type="predicted"/>
<keyword evidence="1" id="KW-0645">Protease</keyword>